<keyword evidence="2" id="KW-1185">Reference proteome</keyword>
<evidence type="ECO:0000313" key="2">
    <source>
        <dbReference type="Proteomes" id="UP001219518"/>
    </source>
</evidence>
<dbReference type="AlphaFoldDB" id="A0AAE1GVZ3"/>
<reference evidence="1" key="1">
    <citation type="submission" date="2021-07" db="EMBL/GenBank/DDBJ databases">
        <authorList>
            <person name="Catto M.A."/>
            <person name="Jacobson A."/>
            <person name="Kennedy G."/>
            <person name="Labadie P."/>
            <person name="Hunt B.G."/>
            <person name="Srinivasan R."/>
        </authorList>
    </citation>
    <scope>NUCLEOTIDE SEQUENCE</scope>
    <source>
        <strain evidence="1">PL_HMW_Pooled</strain>
        <tissue evidence="1">Head</tissue>
    </source>
</reference>
<protein>
    <submittedName>
        <fullName evidence="1">Nucleotide-binding protein Ldb0621</fullName>
    </submittedName>
</protein>
<organism evidence="1 2">
    <name type="scientific">Frankliniella fusca</name>
    <dbReference type="NCBI Taxonomy" id="407009"/>
    <lineage>
        <taxon>Eukaryota</taxon>
        <taxon>Metazoa</taxon>
        <taxon>Ecdysozoa</taxon>
        <taxon>Arthropoda</taxon>
        <taxon>Hexapoda</taxon>
        <taxon>Insecta</taxon>
        <taxon>Pterygota</taxon>
        <taxon>Neoptera</taxon>
        <taxon>Paraneoptera</taxon>
        <taxon>Thysanoptera</taxon>
        <taxon>Terebrantia</taxon>
        <taxon>Thripoidea</taxon>
        <taxon>Thripidae</taxon>
        <taxon>Frankliniella</taxon>
    </lineage>
</organism>
<proteinExistence type="predicted"/>
<dbReference type="EMBL" id="JAHWGI010000147">
    <property type="protein sequence ID" value="KAK3910164.1"/>
    <property type="molecule type" value="Genomic_DNA"/>
</dbReference>
<accession>A0AAE1GVZ3</accession>
<evidence type="ECO:0000313" key="1">
    <source>
        <dbReference type="EMBL" id="KAK3910164.1"/>
    </source>
</evidence>
<name>A0AAE1GVZ3_9NEOP</name>
<reference evidence="1" key="2">
    <citation type="journal article" date="2023" name="BMC Genomics">
        <title>Pest status, molecular evolution, and epigenetic factors derived from the genome assembly of Frankliniella fusca, a thysanopteran phytovirus vector.</title>
        <authorList>
            <person name="Catto M.A."/>
            <person name="Labadie P.E."/>
            <person name="Jacobson A.L."/>
            <person name="Kennedy G.G."/>
            <person name="Srinivasan R."/>
            <person name="Hunt B.G."/>
        </authorList>
    </citation>
    <scope>NUCLEOTIDE SEQUENCE</scope>
    <source>
        <strain evidence="1">PL_HMW_Pooled</strain>
    </source>
</reference>
<dbReference type="PANTHER" id="PTHR47018">
    <property type="entry name" value="CXC DOMAIN-CONTAINING PROTEIN-RELATED"/>
    <property type="match status" value="1"/>
</dbReference>
<sequence>EFVILNKEATAKICSEELGYNLTYQGTIFDTVQGERDWLQHLGSCITSENTDVANVSWSAFHASRQTLSKFPSINALLPLFHENASSVSMIRHGMTVVRDAIKYLNPGQIPILVGDQPLFALGKLIQWNCPVLSEDKKVFEGWWLDIGVSVNAGIIDRGSAEAVLTVKHVTKTSLMHEVTCAALYSLMHEAYEELKPDHSISFDTFLTEMAEKYPTFKYCLTLFNLEIILLNFVRSIRSRE</sequence>
<dbReference type="Proteomes" id="UP001219518">
    <property type="component" value="Unassembled WGS sequence"/>
</dbReference>
<feature type="non-terminal residue" evidence="1">
    <location>
        <position position="1"/>
    </location>
</feature>
<gene>
    <name evidence="1" type="ORF">KUF71_000742</name>
</gene>
<comment type="caution">
    <text evidence="1">The sequence shown here is derived from an EMBL/GenBank/DDBJ whole genome shotgun (WGS) entry which is preliminary data.</text>
</comment>